<keyword evidence="1" id="KW-0812">Transmembrane</keyword>
<evidence type="ECO:0000256" key="2">
    <source>
        <dbReference type="SAM" id="SignalP"/>
    </source>
</evidence>
<feature type="signal peptide" evidence="2">
    <location>
        <begin position="1"/>
        <end position="21"/>
    </location>
</feature>
<dbReference type="PANTHER" id="PTHR46610">
    <property type="entry name" value="OS05G0181300 PROTEIN"/>
    <property type="match status" value="1"/>
</dbReference>
<feature type="transmembrane region" description="Helical" evidence="1">
    <location>
        <begin position="92"/>
        <end position="112"/>
    </location>
</feature>
<comment type="caution">
    <text evidence="3">The sequence shown here is derived from an EMBL/GenBank/DDBJ whole genome shotgun (WGS) entry which is preliminary data.</text>
</comment>
<keyword evidence="1" id="KW-1133">Transmembrane helix</keyword>
<dbReference type="InterPro" id="IPR045501">
    <property type="entry name" value="DUF6490"/>
</dbReference>
<dbReference type="Pfam" id="PF20100">
    <property type="entry name" value="DUF6490"/>
    <property type="match status" value="1"/>
</dbReference>
<accession>A0A811S9Z4</accession>
<dbReference type="AlphaFoldDB" id="A0A811S9Z4"/>
<proteinExistence type="predicted"/>
<keyword evidence="4" id="KW-1185">Reference proteome</keyword>
<feature type="transmembrane region" description="Helical" evidence="1">
    <location>
        <begin position="28"/>
        <end position="47"/>
    </location>
</feature>
<name>A0A811S9Z4_9POAL</name>
<protein>
    <submittedName>
        <fullName evidence="3">Uncharacterized protein</fullName>
    </submittedName>
</protein>
<evidence type="ECO:0000313" key="3">
    <source>
        <dbReference type="EMBL" id="CAD6337724.1"/>
    </source>
</evidence>
<sequence>MASWWPTFLGFLLLTCNSAIAIHRSGGHAATILFVGATYATLVVLFCSLRRFETAPPGSAARDRARAGVWLTTTLLTAMFSWRVSALMPPPLAAAVWLTGCSTVMGGFYVLFLRPRPNTADD</sequence>
<dbReference type="OrthoDB" id="664719at2759"/>
<evidence type="ECO:0000313" key="4">
    <source>
        <dbReference type="Proteomes" id="UP000604825"/>
    </source>
</evidence>
<dbReference type="Proteomes" id="UP000604825">
    <property type="component" value="Unassembled WGS sequence"/>
</dbReference>
<dbReference type="EMBL" id="CAJGYO010000018">
    <property type="protein sequence ID" value="CAD6337724.1"/>
    <property type="molecule type" value="Genomic_DNA"/>
</dbReference>
<evidence type="ECO:0000256" key="1">
    <source>
        <dbReference type="SAM" id="Phobius"/>
    </source>
</evidence>
<organism evidence="3 4">
    <name type="scientific">Miscanthus lutarioriparius</name>
    <dbReference type="NCBI Taxonomy" id="422564"/>
    <lineage>
        <taxon>Eukaryota</taxon>
        <taxon>Viridiplantae</taxon>
        <taxon>Streptophyta</taxon>
        <taxon>Embryophyta</taxon>
        <taxon>Tracheophyta</taxon>
        <taxon>Spermatophyta</taxon>
        <taxon>Magnoliopsida</taxon>
        <taxon>Liliopsida</taxon>
        <taxon>Poales</taxon>
        <taxon>Poaceae</taxon>
        <taxon>PACMAD clade</taxon>
        <taxon>Panicoideae</taxon>
        <taxon>Andropogonodae</taxon>
        <taxon>Andropogoneae</taxon>
        <taxon>Saccharinae</taxon>
        <taxon>Miscanthus</taxon>
    </lineage>
</organism>
<keyword evidence="1" id="KW-0472">Membrane</keyword>
<feature type="transmembrane region" description="Helical" evidence="1">
    <location>
        <begin position="67"/>
        <end position="86"/>
    </location>
</feature>
<keyword evidence="2" id="KW-0732">Signal</keyword>
<dbReference type="PANTHER" id="PTHR46610:SF1">
    <property type="entry name" value="OS06G0147300 PROTEIN"/>
    <property type="match status" value="1"/>
</dbReference>
<gene>
    <name evidence="3" type="ORF">NCGR_LOCUS61822</name>
</gene>
<reference evidence="3" key="1">
    <citation type="submission" date="2020-10" db="EMBL/GenBank/DDBJ databases">
        <authorList>
            <person name="Han B."/>
            <person name="Lu T."/>
            <person name="Zhao Q."/>
            <person name="Huang X."/>
            <person name="Zhao Y."/>
        </authorList>
    </citation>
    <scope>NUCLEOTIDE SEQUENCE</scope>
</reference>
<feature type="chain" id="PRO_5032380184" evidence="2">
    <location>
        <begin position="22"/>
        <end position="122"/>
    </location>
</feature>